<dbReference type="InterPro" id="IPR001375">
    <property type="entry name" value="Peptidase_S9_cat"/>
</dbReference>
<dbReference type="KEGG" id="tml:GSTUM_00000119001"/>
<evidence type="ECO:0000259" key="14">
    <source>
        <dbReference type="Pfam" id="PF00930"/>
    </source>
</evidence>
<dbReference type="SUPFAM" id="SSF53474">
    <property type="entry name" value="alpha/beta-Hydrolases"/>
    <property type="match status" value="1"/>
</dbReference>
<evidence type="ECO:0000256" key="7">
    <source>
        <dbReference type="ARBA" id="ARBA00022670"/>
    </source>
</evidence>
<keyword evidence="7" id="KW-0645">Protease</keyword>
<dbReference type="GO" id="GO:0008239">
    <property type="term" value="F:dipeptidyl-peptidase activity"/>
    <property type="evidence" value="ECO:0007669"/>
    <property type="project" value="UniProtKB-EC"/>
</dbReference>
<sequence length="497" mass="56483">MGWKIFRDRYTSWFSPDGEYLAFLRLMQVPTYTVPRYMAGKKVATPYPEERRIKFPKVGEKNPTLTFHLLETYTPDNLVITDVAWVAEKHERVIVRTQDRTQDTEKLVLVDVESGNSRVVRERNATDGWLDNNLAITYVPRLSTPSYLGISDYSGWAHIYLFPEVTTIYSIDTKRGLVYYQSTERDSTERHIFSVSLDGKTKKSLVDITKERYYDASFSPGGGYYILSYSGPGLPWEELRSISPDTPVRVINDNASLKNKLSEYALPKISWSTLKHPDGYELNFMEYLPPNFHKGKKYPVIFRIYGGPGSQRTQKVFRQTIDFITYLGLDPELEYIVITVDNRGTGFKGRKFRSLVTGQLGKLEAEDQVWAAREYAKRDYVDAKKIAIWGRSYGAYLTGKVLELDSGVFSLGLMTSPGADWPLYDTMFTERHVKLLATNRAGYNASAIIKTAGFKNVAGGFLIQHGTGDDNAHFQHAVVLVDALMYGGVGPEEMRVQ</sequence>
<evidence type="ECO:0000313" key="15">
    <source>
        <dbReference type="EMBL" id="CAZ79556.1"/>
    </source>
</evidence>
<dbReference type="InterPro" id="IPR029058">
    <property type="entry name" value="AB_hydrolase_fold"/>
</dbReference>
<dbReference type="MEROPS" id="S09.008"/>
<evidence type="ECO:0000313" key="16">
    <source>
        <dbReference type="Proteomes" id="UP000006911"/>
    </source>
</evidence>
<feature type="domain" description="Peptidase S9 prolyl oligopeptidase catalytic" evidence="13">
    <location>
        <begin position="333"/>
        <end position="492"/>
    </location>
</feature>
<keyword evidence="16" id="KW-1185">Reference proteome</keyword>
<evidence type="ECO:0000256" key="12">
    <source>
        <dbReference type="ARBA" id="ARBA00030567"/>
    </source>
</evidence>
<evidence type="ECO:0000256" key="4">
    <source>
        <dbReference type="ARBA" id="ARBA00012062"/>
    </source>
</evidence>
<reference evidence="15 16" key="1">
    <citation type="journal article" date="2010" name="Nature">
        <title>Perigord black truffle genome uncovers evolutionary origins and mechanisms of symbiosis.</title>
        <authorList>
            <person name="Martin F."/>
            <person name="Kohler A."/>
            <person name="Murat C."/>
            <person name="Balestrini R."/>
            <person name="Coutinho P.M."/>
            <person name="Jaillon O."/>
            <person name="Montanini B."/>
            <person name="Morin E."/>
            <person name="Noel B."/>
            <person name="Percudani R."/>
            <person name="Porcel B."/>
            <person name="Rubini A."/>
            <person name="Amicucci A."/>
            <person name="Amselem J."/>
            <person name="Anthouard V."/>
            <person name="Arcioni S."/>
            <person name="Artiguenave F."/>
            <person name="Aury J.M."/>
            <person name="Ballario P."/>
            <person name="Bolchi A."/>
            <person name="Brenna A."/>
            <person name="Brun A."/>
            <person name="Buee M."/>
            <person name="Cantarel B."/>
            <person name="Chevalier G."/>
            <person name="Couloux A."/>
            <person name="Da Silva C."/>
            <person name="Denoeud F."/>
            <person name="Duplessis S."/>
            <person name="Ghignone S."/>
            <person name="Hilselberger B."/>
            <person name="Iotti M."/>
            <person name="Marcais B."/>
            <person name="Mello A."/>
            <person name="Miranda M."/>
            <person name="Pacioni G."/>
            <person name="Quesneville H."/>
            <person name="Riccioni C."/>
            <person name="Ruotolo R."/>
            <person name="Splivallo R."/>
            <person name="Stocchi V."/>
            <person name="Tisserant E."/>
            <person name="Viscomi A.R."/>
            <person name="Zambonelli A."/>
            <person name="Zampieri E."/>
            <person name="Henrissat B."/>
            <person name="Lebrun M.H."/>
            <person name="Paolocci F."/>
            <person name="Bonfante P."/>
            <person name="Ottonello S."/>
            <person name="Wincker P."/>
        </authorList>
    </citation>
    <scope>NUCLEOTIDE SEQUENCE [LARGE SCALE GENOMIC DNA]</scope>
    <source>
        <strain evidence="15 16">Mel28</strain>
    </source>
</reference>
<dbReference type="HOGENOM" id="CLU_006105_0_2_1"/>
<dbReference type="ESTHER" id="tubmm-d5g4w3">
    <property type="family name" value="DPP4N_Peptidase_S9"/>
</dbReference>
<evidence type="ECO:0000256" key="10">
    <source>
        <dbReference type="ARBA" id="ARBA00022825"/>
    </source>
</evidence>
<name>D5G4W3_TUBMM</name>
<dbReference type="OMA" id="NTEYRAR"/>
<evidence type="ECO:0000256" key="11">
    <source>
        <dbReference type="ARBA" id="ARBA00023180"/>
    </source>
</evidence>
<dbReference type="Pfam" id="PF00930">
    <property type="entry name" value="DPPIV_N"/>
    <property type="match status" value="1"/>
</dbReference>
<gene>
    <name evidence="15" type="ORF">GSTUM_00000119001</name>
</gene>
<organism evidence="15 16">
    <name type="scientific">Tuber melanosporum (strain Mel28)</name>
    <name type="common">Perigord black truffle</name>
    <dbReference type="NCBI Taxonomy" id="656061"/>
    <lineage>
        <taxon>Eukaryota</taxon>
        <taxon>Fungi</taxon>
        <taxon>Dikarya</taxon>
        <taxon>Ascomycota</taxon>
        <taxon>Pezizomycotina</taxon>
        <taxon>Pezizomycetes</taxon>
        <taxon>Pezizales</taxon>
        <taxon>Tuberaceae</taxon>
        <taxon>Tuber</taxon>
    </lineage>
</organism>
<dbReference type="Gene3D" id="2.140.10.30">
    <property type="entry name" value="Dipeptidylpeptidase IV, N-terminal domain"/>
    <property type="match status" value="1"/>
</dbReference>
<dbReference type="EC" id="3.4.14.5" evidence="4"/>
<dbReference type="RefSeq" id="XP_002835399.1">
    <property type="nucleotide sequence ID" value="XM_002835353.1"/>
</dbReference>
<dbReference type="Gene3D" id="3.40.50.1820">
    <property type="entry name" value="alpha/beta hydrolase"/>
    <property type="match status" value="1"/>
</dbReference>
<keyword evidence="10" id="KW-0720">Serine protease</keyword>
<dbReference type="GO" id="GO:0008236">
    <property type="term" value="F:serine-type peptidase activity"/>
    <property type="evidence" value="ECO:0007669"/>
    <property type="project" value="UniProtKB-KW"/>
</dbReference>
<dbReference type="InParanoid" id="D5G4W3"/>
<dbReference type="InterPro" id="IPR050278">
    <property type="entry name" value="Serine_Prot_S9B/DPPIV"/>
</dbReference>
<dbReference type="GO" id="GO:0006508">
    <property type="term" value="P:proteolysis"/>
    <property type="evidence" value="ECO:0007669"/>
    <property type="project" value="UniProtKB-KW"/>
</dbReference>
<evidence type="ECO:0000256" key="8">
    <source>
        <dbReference type="ARBA" id="ARBA00022729"/>
    </source>
</evidence>
<dbReference type="GO" id="GO:0005576">
    <property type="term" value="C:extracellular region"/>
    <property type="evidence" value="ECO:0007669"/>
    <property type="project" value="UniProtKB-SubCell"/>
</dbReference>
<keyword evidence="9" id="KW-0378">Hydrolase</keyword>
<dbReference type="PANTHER" id="PTHR11731">
    <property type="entry name" value="PROTEASE FAMILY S9B,C DIPEPTIDYL-PEPTIDASE IV-RELATED"/>
    <property type="match status" value="1"/>
</dbReference>
<dbReference type="GO" id="GO:0004177">
    <property type="term" value="F:aminopeptidase activity"/>
    <property type="evidence" value="ECO:0007669"/>
    <property type="project" value="UniProtKB-KW"/>
</dbReference>
<comment type="subcellular location">
    <subcellularLocation>
        <location evidence="2">Secreted</location>
    </subcellularLocation>
</comment>
<dbReference type="EMBL" id="FN429992">
    <property type="protein sequence ID" value="CAZ79556.1"/>
    <property type="molecule type" value="Genomic_DNA"/>
</dbReference>
<keyword evidence="8" id="KW-0732">Signal</keyword>
<dbReference type="Proteomes" id="UP000006911">
    <property type="component" value="Unassembled WGS sequence"/>
</dbReference>
<keyword evidence="11" id="KW-0325">Glycoprotein</keyword>
<dbReference type="GO" id="GO:0005886">
    <property type="term" value="C:plasma membrane"/>
    <property type="evidence" value="ECO:0007669"/>
    <property type="project" value="TreeGrafter"/>
</dbReference>
<evidence type="ECO:0000256" key="2">
    <source>
        <dbReference type="ARBA" id="ARBA00004613"/>
    </source>
</evidence>
<protein>
    <recommendedName>
        <fullName evidence="4">dipeptidyl-peptidase IV</fullName>
        <ecNumber evidence="4">3.4.14.5</ecNumber>
    </recommendedName>
    <alternativeName>
        <fullName evidence="12">Dipeptidyl peptidase IV</fullName>
    </alternativeName>
</protein>
<dbReference type="AlphaFoldDB" id="D5G4W3"/>
<keyword evidence="6" id="KW-0964">Secreted</keyword>
<evidence type="ECO:0000256" key="6">
    <source>
        <dbReference type="ARBA" id="ARBA00022525"/>
    </source>
</evidence>
<feature type="domain" description="Dipeptidylpeptidase IV N-terminal" evidence="14">
    <location>
        <begin position="5"/>
        <end position="236"/>
    </location>
</feature>
<evidence type="ECO:0000256" key="1">
    <source>
        <dbReference type="ARBA" id="ARBA00001257"/>
    </source>
</evidence>
<keyword evidence="5" id="KW-0031">Aminopeptidase</keyword>
<evidence type="ECO:0000256" key="9">
    <source>
        <dbReference type="ARBA" id="ARBA00022801"/>
    </source>
</evidence>
<proteinExistence type="inferred from homology"/>
<evidence type="ECO:0000256" key="3">
    <source>
        <dbReference type="ARBA" id="ARBA00006150"/>
    </source>
</evidence>
<dbReference type="InterPro" id="IPR002469">
    <property type="entry name" value="Peptidase_S9B_N"/>
</dbReference>
<evidence type="ECO:0000259" key="13">
    <source>
        <dbReference type="Pfam" id="PF00326"/>
    </source>
</evidence>
<dbReference type="PANTHER" id="PTHR11731:SF162">
    <property type="entry name" value="DIPEPTIDYL PEPTIDASE 4-RELATED"/>
    <property type="match status" value="1"/>
</dbReference>
<evidence type="ECO:0000256" key="5">
    <source>
        <dbReference type="ARBA" id="ARBA00022438"/>
    </source>
</evidence>
<comment type="similarity">
    <text evidence="3">Belongs to the peptidase S9B family.</text>
</comment>
<dbReference type="Pfam" id="PF00326">
    <property type="entry name" value="Peptidase_S9"/>
    <property type="match status" value="1"/>
</dbReference>
<dbReference type="SUPFAM" id="SSF82171">
    <property type="entry name" value="DPP6 N-terminal domain-like"/>
    <property type="match status" value="1"/>
</dbReference>
<dbReference type="eggNOG" id="KOG2100">
    <property type="taxonomic scope" value="Eukaryota"/>
</dbReference>
<dbReference type="GeneID" id="9183038"/>
<comment type="catalytic activity">
    <reaction evidence="1">
        <text>Release of an N-terminal dipeptide, Xaa-Yaa-|-Zaa-, from a polypeptide, preferentially when Yaa is Pro, provided Zaa is neither Pro nor hydroxyproline.</text>
        <dbReference type="EC" id="3.4.14.5"/>
    </reaction>
</comment>
<accession>D5G4W3</accession>